<accession>G2XFP2</accession>
<dbReference type="AlphaFoldDB" id="G2XFP2"/>
<dbReference type="RefSeq" id="XP_009653763.1">
    <property type="nucleotide sequence ID" value="XM_009655468.1"/>
</dbReference>
<dbReference type="InParanoid" id="G2XFP2"/>
<sequence length="155" mass="17299">MVRAKLSLEAARPDPNLRLIIGHLNVLEPLMLELSDAEVKHQKCFDRYANGVTKPTESHTLQVDIVAEELAGKDSFADGDQFNTPVISKLQQPDSIHDLTRDAARLELIQTSLSNSQPLLAIATRMFAAEGIKRQVRPPNNKAWYRGVQRASYPV</sequence>
<gene>
    <name evidence="1" type="ORF">VDAG_09166</name>
</gene>
<dbReference type="HOGENOM" id="CLU_1696863_0_0_1"/>
<evidence type="ECO:0000313" key="1">
    <source>
        <dbReference type="EMBL" id="EGY18640.1"/>
    </source>
</evidence>
<proteinExistence type="predicted"/>
<dbReference type="EMBL" id="DS572717">
    <property type="protein sequence ID" value="EGY18640.1"/>
    <property type="molecule type" value="Genomic_DNA"/>
</dbReference>
<dbReference type="GeneID" id="20710629"/>
<reference evidence="1 2" key="1">
    <citation type="submission" date="2008-03" db="EMBL/GenBank/DDBJ databases">
        <title>The Genome Sequence of Verticillium dahliae VdLs.17.</title>
        <authorList>
            <consortium name="The Broad Institute Genome Sequencing Platform"/>
            <person name="Ma L.-J.J."/>
            <person name="Klosterman S.J."/>
            <person name="Subbarao K."/>
            <person name="Dobinson K."/>
            <person name="Veronese P."/>
            <person name="Kang S."/>
            <person name="Gold S.E."/>
            <person name="Young S."/>
            <person name="Jaffe D."/>
            <person name="Gnerre S."/>
            <person name="Berlin A."/>
            <person name="Heiman D."/>
            <person name="Hepburn T."/>
            <person name="Sykes S."/>
            <person name="Alvarado L."/>
            <person name="Kodira C.D."/>
            <person name="Lander E."/>
            <person name="Galagan J."/>
            <person name="Nusbaum C."/>
            <person name="Birren B."/>
        </authorList>
    </citation>
    <scope>NUCLEOTIDE SEQUENCE [LARGE SCALE GENOMIC DNA]</scope>
    <source>
        <strain evidence="2">VdLs.17 / ATCC MYA-4575 / FGSC 10137</strain>
    </source>
</reference>
<protein>
    <submittedName>
        <fullName evidence="1">Uncharacterized protein</fullName>
    </submittedName>
</protein>
<dbReference type="KEGG" id="vda:VDAG_09166"/>
<keyword evidence="2" id="KW-1185">Reference proteome</keyword>
<dbReference type="Proteomes" id="UP000001611">
    <property type="component" value="Chromosome 4"/>
</dbReference>
<dbReference type="STRING" id="498257.G2XFP2"/>
<evidence type="ECO:0000313" key="2">
    <source>
        <dbReference type="Proteomes" id="UP000001611"/>
    </source>
</evidence>
<name>G2XFP2_VERDV</name>
<organism evidence="1 2">
    <name type="scientific">Verticillium dahliae (strain VdLs.17 / ATCC MYA-4575 / FGSC 10137)</name>
    <name type="common">Verticillium wilt</name>
    <dbReference type="NCBI Taxonomy" id="498257"/>
    <lineage>
        <taxon>Eukaryota</taxon>
        <taxon>Fungi</taxon>
        <taxon>Dikarya</taxon>
        <taxon>Ascomycota</taxon>
        <taxon>Pezizomycotina</taxon>
        <taxon>Sordariomycetes</taxon>
        <taxon>Hypocreomycetidae</taxon>
        <taxon>Glomerellales</taxon>
        <taxon>Plectosphaerellaceae</taxon>
        <taxon>Verticillium</taxon>
    </lineage>
</organism>